<evidence type="ECO:0000313" key="3">
    <source>
        <dbReference type="Proteomes" id="UP000271974"/>
    </source>
</evidence>
<protein>
    <submittedName>
        <fullName evidence="2">Uncharacterized protein</fullName>
    </submittedName>
</protein>
<dbReference type="EMBL" id="RQTK01000992">
    <property type="protein sequence ID" value="RUS72964.1"/>
    <property type="molecule type" value="Genomic_DNA"/>
</dbReference>
<dbReference type="OrthoDB" id="6126744at2759"/>
<name>A0A3S0Z882_ELYCH</name>
<feature type="region of interest" description="Disordered" evidence="1">
    <location>
        <begin position="1"/>
        <end position="20"/>
    </location>
</feature>
<organism evidence="2 3">
    <name type="scientific">Elysia chlorotica</name>
    <name type="common">Eastern emerald elysia</name>
    <name type="synonym">Sea slug</name>
    <dbReference type="NCBI Taxonomy" id="188477"/>
    <lineage>
        <taxon>Eukaryota</taxon>
        <taxon>Metazoa</taxon>
        <taxon>Spiralia</taxon>
        <taxon>Lophotrochozoa</taxon>
        <taxon>Mollusca</taxon>
        <taxon>Gastropoda</taxon>
        <taxon>Heterobranchia</taxon>
        <taxon>Euthyneura</taxon>
        <taxon>Panpulmonata</taxon>
        <taxon>Sacoglossa</taxon>
        <taxon>Placobranchoidea</taxon>
        <taxon>Plakobranchidae</taxon>
        <taxon>Elysia</taxon>
    </lineage>
</organism>
<evidence type="ECO:0000313" key="2">
    <source>
        <dbReference type="EMBL" id="RUS72964.1"/>
    </source>
</evidence>
<dbReference type="Proteomes" id="UP000271974">
    <property type="component" value="Unassembled WGS sequence"/>
</dbReference>
<keyword evidence="3" id="KW-1185">Reference proteome</keyword>
<dbReference type="AlphaFoldDB" id="A0A3S0Z882"/>
<feature type="non-terminal residue" evidence="2">
    <location>
        <position position="243"/>
    </location>
</feature>
<evidence type="ECO:0000256" key="1">
    <source>
        <dbReference type="SAM" id="MobiDB-lite"/>
    </source>
</evidence>
<sequence length="243" mass="27605">MMEEKAENPREKVSLALTDAKRKDQGHVECEVWAEGHEGSKNWKTCTKNPGHLGFTPASQFSVDLVPSPYNQDPEVFQLIQLQIELTVRLRVHFTSNARPDGYTFSKFKGQHVPHTGSGIIVRASYRFPPAPPEDKNYEACPCQVCCDAAPKTRRKQEWWSIEVRTAKHVVYDTDEAKDTIADLFLDQPGKMTSQTRLYGMNQATSHFDGDIARILLATHDEELGQRLSKACKHFDILSMRML</sequence>
<comment type="caution">
    <text evidence="2">The sequence shown here is derived from an EMBL/GenBank/DDBJ whole genome shotgun (WGS) entry which is preliminary data.</text>
</comment>
<proteinExistence type="predicted"/>
<accession>A0A3S0Z882</accession>
<reference evidence="2 3" key="1">
    <citation type="submission" date="2019-01" db="EMBL/GenBank/DDBJ databases">
        <title>A draft genome assembly of the solar-powered sea slug Elysia chlorotica.</title>
        <authorList>
            <person name="Cai H."/>
            <person name="Li Q."/>
            <person name="Fang X."/>
            <person name="Li J."/>
            <person name="Curtis N.E."/>
            <person name="Altenburger A."/>
            <person name="Shibata T."/>
            <person name="Feng M."/>
            <person name="Maeda T."/>
            <person name="Schwartz J.A."/>
            <person name="Shigenobu S."/>
            <person name="Lundholm N."/>
            <person name="Nishiyama T."/>
            <person name="Yang H."/>
            <person name="Hasebe M."/>
            <person name="Li S."/>
            <person name="Pierce S.K."/>
            <person name="Wang J."/>
        </authorList>
    </citation>
    <scope>NUCLEOTIDE SEQUENCE [LARGE SCALE GENOMIC DNA]</scope>
    <source>
        <strain evidence="2">EC2010</strain>
        <tissue evidence="2">Whole organism of an adult</tissue>
    </source>
</reference>
<gene>
    <name evidence="2" type="ORF">EGW08_019267</name>
</gene>